<proteinExistence type="predicted"/>
<accession>A0ABP6TLL9</accession>
<evidence type="ECO:0000313" key="1">
    <source>
        <dbReference type="EMBL" id="GAA3495372.1"/>
    </source>
</evidence>
<evidence type="ECO:0000313" key="2">
    <source>
        <dbReference type="Proteomes" id="UP001501455"/>
    </source>
</evidence>
<reference evidence="2" key="1">
    <citation type="journal article" date="2019" name="Int. J. Syst. Evol. Microbiol.">
        <title>The Global Catalogue of Microorganisms (GCM) 10K type strain sequencing project: providing services to taxonomists for standard genome sequencing and annotation.</title>
        <authorList>
            <consortium name="The Broad Institute Genomics Platform"/>
            <consortium name="The Broad Institute Genome Sequencing Center for Infectious Disease"/>
            <person name="Wu L."/>
            <person name="Ma J."/>
        </authorList>
    </citation>
    <scope>NUCLEOTIDE SEQUENCE [LARGE SCALE GENOMIC DNA]</scope>
    <source>
        <strain evidence="2">JCM 4816</strain>
    </source>
</reference>
<organism evidence="1 2">
    <name type="scientific">Streptomyces prasinosporus</name>
    <dbReference type="NCBI Taxonomy" id="68256"/>
    <lineage>
        <taxon>Bacteria</taxon>
        <taxon>Bacillati</taxon>
        <taxon>Actinomycetota</taxon>
        <taxon>Actinomycetes</taxon>
        <taxon>Kitasatosporales</taxon>
        <taxon>Streptomycetaceae</taxon>
        <taxon>Streptomyces</taxon>
        <taxon>Streptomyces albogriseolus group</taxon>
    </lineage>
</organism>
<dbReference type="EMBL" id="BAAAXF010000018">
    <property type="protein sequence ID" value="GAA3495372.1"/>
    <property type="molecule type" value="Genomic_DNA"/>
</dbReference>
<comment type="caution">
    <text evidence="1">The sequence shown here is derived from an EMBL/GenBank/DDBJ whole genome shotgun (WGS) entry which is preliminary data.</text>
</comment>
<protein>
    <recommendedName>
        <fullName evidence="3">C2H2-type domain-containing protein</fullName>
    </recommendedName>
</protein>
<dbReference type="Proteomes" id="UP001501455">
    <property type="component" value="Unassembled WGS sequence"/>
</dbReference>
<name>A0ABP6TLL9_9ACTN</name>
<gene>
    <name evidence="1" type="ORF">GCM10019016_024720</name>
</gene>
<sequence length="122" mass="12615">MLPRALIYRDGMTQKSLPHLTPTGTCWCGCAKKVGTGSFFAPGHDKVAEAALLAVEYGSSVAQLLHGHGYGPGHSVSARAVSEGVWLTCPACDYVGAPASIANHTKKAHAATIGDQAQGAER</sequence>
<evidence type="ECO:0008006" key="3">
    <source>
        <dbReference type="Google" id="ProtNLM"/>
    </source>
</evidence>
<keyword evidence="2" id="KW-1185">Reference proteome</keyword>